<evidence type="ECO:0000256" key="1">
    <source>
        <dbReference type="SAM" id="SignalP"/>
    </source>
</evidence>
<dbReference type="PANTHER" id="PTHR36302">
    <property type="entry name" value="BLR7088 PROTEIN"/>
    <property type="match status" value="1"/>
</dbReference>
<organism evidence="2 3">
    <name type="scientific">Microbulbifer pacificus</name>
    <dbReference type="NCBI Taxonomy" id="407164"/>
    <lineage>
        <taxon>Bacteria</taxon>
        <taxon>Pseudomonadati</taxon>
        <taxon>Pseudomonadota</taxon>
        <taxon>Gammaproteobacteria</taxon>
        <taxon>Cellvibrionales</taxon>
        <taxon>Microbulbiferaceae</taxon>
        <taxon>Microbulbifer</taxon>
    </lineage>
</organism>
<gene>
    <name evidence="2" type="ORF">R5R33_07370</name>
</gene>
<evidence type="ECO:0000313" key="2">
    <source>
        <dbReference type="EMBL" id="WOX06942.1"/>
    </source>
</evidence>
<keyword evidence="1" id="KW-0732">Signal</keyword>
<dbReference type="InterPro" id="IPR036182">
    <property type="entry name" value="PCuAC_sf"/>
</dbReference>
<evidence type="ECO:0000313" key="3">
    <source>
        <dbReference type="Proteomes" id="UP001302477"/>
    </source>
</evidence>
<protein>
    <submittedName>
        <fullName evidence="2">Copper chaperone PCu(A)C</fullName>
    </submittedName>
</protein>
<accession>A0AAU0N1W0</accession>
<name>A0AAU0N1W0_9GAMM</name>
<proteinExistence type="predicted"/>
<keyword evidence="3" id="KW-1185">Reference proteome</keyword>
<dbReference type="InterPro" id="IPR058248">
    <property type="entry name" value="Lxx211020-like"/>
</dbReference>
<dbReference type="Pfam" id="PF04314">
    <property type="entry name" value="PCuAC"/>
    <property type="match status" value="1"/>
</dbReference>
<reference evidence="2 3" key="1">
    <citation type="submission" date="2023-10" db="EMBL/GenBank/DDBJ databases">
        <title>Description of Microbulbifer bruguierae sp. nov., isolated from the sediments of mangrove plant Bruguiera sexangula and comparative genomic analyses of the genus Microbulbifer.</title>
        <authorList>
            <person name="Long M."/>
        </authorList>
    </citation>
    <scope>NUCLEOTIDE SEQUENCE [LARGE SCALE GENOMIC DNA]</scope>
    <source>
        <strain evidence="2 3">SPO729</strain>
    </source>
</reference>
<sequence length="177" mass="18806">MDRKTVKQKSANTWTFRALLLWCLCTGASAVAAETDSAADIEITGYAREMPPGTPMGAAYLTLRELAGHARILERIELPAYPQGSVELHTTEAVAGVSRMRALSEITLPGGGAIEMRPGAVHLMVRGVTLKAGQSLSLRLVFADGSAHEVTLPVRGLGEQAPEAGQEEAIHHGHHHG</sequence>
<dbReference type="PANTHER" id="PTHR36302:SF1">
    <property type="entry name" value="COPPER CHAPERONE PCU(A)C"/>
    <property type="match status" value="1"/>
</dbReference>
<dbReference type="Gene3D" id="2.60.40.1890">
    <property type="entry name" value="PCu(A)C copper chaperone"/>
    <property type="match status" value="1"/>
</dbReference>
<dbReference type="SUPFAM" id="SSF110087">
    <property type="entry name" value="DR1885-like metal-binding protein"/>
    <property type="match status" value="1"/>
</dbReference>
<dbReference type="InterPro" id="IPR007410">
    <property type="entry name" value="LpqE-like"/>
</dbReference>
<feature type="signal peptide" evidence="1">
    <location>
        <begin position="1"/>
        <end position="32"/>
    </location>
</feature>
<dbReference type="Proteomes" id="UP001302477">
    <property type="component" value="Chromosome"/>
</dbReference>
<feature type="chain" id="PRO_5043871468" evidence="1">
    <location>
        <begin position="33"/>
        <end position="177"/>
    </location>
</feature>
<dbReference type="EMBL" id="CP137555">
    <property type="protein sequence ID" value="WOX06942.1"/>
    <property type="molecule type" value="Genomic_DNA"/>
</dbReference>
<dbReference type="AlphaFoldDB" id="A0AAU0N1W0"/>
<dbReference type="RefSeq" id="WP_318955377.1">
    <property type="nucleotide sequence ID" value="NZ_CP137555.1"/>
</dbReference>
<dbReference type="KEGG" id="mpaf:R5R33_07370"/>